<accession>A0A6A5SX30</accession>
<evidence type="ECO:0000259" key="2">
    <source>
        <dbReference type="PROSITE" id="PS51082"/>
    </source>
</evidence>
<dbReference type="EMBL" id="ML976028">
    <property type="protein sequence ID" value="KAF1943096.1"/>
    <property type="molecule type" value="Genomic_DNA"/>
</dbReference>
<proteinExistence type="predicted"/>
<name>A0A6A5SX30_9PLEO</name>
<feature type="compositionally biased region" description="Polar residues" evidence="1">
    <location>
        <begin position="450"/>
        <end position="460"/>
    </location>
</feature>
<feature type="compositionally biased region" description="Basic and acidic residues" evidence="1">
    <location>
        <begin position="201"/>
        <end position="216"/>
    </location>
</feature>
<organism evidence="3 4">
    <name type="scientific">Clathrospora elynae</name>
    <dbReference type="NCBI Taxonomy" id="706981"/>
    <lineage>
        <taxon>Eukaryota</taxon>
        <taxon>Fungi</taxon>
        <taxon>Dikarya</taxon>
        <taxon>Ascomycota</taxon>
        <taxon>Pezizomycotina</taxon>
        <taxon>Dothideomycetes</taxon>
        <taxon>Pleosporomycetidae</taxon>
        <taxon>Pleosporales</taxon>
        <taxon>Diademaceae</taxon>
        <taxon>Clathrospora</taxon>
    </lineage>
</organism>
<feature type="region of interest" description="Disordered" evidence="1">
    <location>
        <begin position="517"/>
        <end position="538"/>
    </location>
</feature>
<dbReference type="AlphaFoldDB" id="A0A6A5SX30"/>
<evidence type="ECO:0000256" key="1">
    <source>
        <dbReference type="SAM" id="MobiDB-lite"/>
    </source>
</evidence>
<dbReference type="PROSITE" id="PS51082">
    <property type="entry name" value="WH2"/>
    <property type="match status" value="1"/>
</dbReference>
<feature type="region of interest" description="Disordered" evidence="1">
    <location>
        <begin position="367"/>
        <end position="396"/>
    </location>
</feature>
<sequence length="564" mass="61571">MGVGIGIDTSPDLVMGPDVYHIGDIVTAREKDTMTDHDIDTDIAPARGIAIDHWKKGTGLPTAVAEMEADTGESDQPMYQIPSPKDDKMKTLNGTPFGELPKFKPKAGLALGLGDHFLNIYKHIKAEHEAEHRSKGFFEKKFDDRRQKKPHAKKGTTDGGQRAREKVRKEEPVRDDYAARYPGQRRGDVWKPREVERKAWEAHVANQREQRTRGKENTGGVTDAKPKLVGNPEISVLPPITGVRSQWQPSSIARGAPSPELSTQEPPQLQESNVWNKQADPPTRAAECFHNQFPLPPLPVSHQEVSAPAPIYTQSQAFIIPPYTETSPSSTIPQASDILREWRMPSNPTPPPVIQVPSALRMPPSPIIPRALFTPPPPPVPSVPPPPPPSPPLAAKVPANSAFEALLGAIQGGFQLRKVPDSQKTDKSDESGDQVIYNDTPHSHDVEAQEQAQTNSTWGTVSDGGQEADTRPEPSKAFQAGLLGELQGKMKSRIDSTIGGSGSEDSPLIVGSRTSMSVNIEQRPDDGTDPPFQQLSRSNSGENLLFTLSPHIVPSWGFGGYEKR</sequence>
<dbReference type="GO" id="GO:0003779">
    <property type="term" value="F:actin binding"/>
    <property type="evidence" value="ECO:0007669"/>
    <property type="project" value="InterPro"/>
</dbReference>
<feature type="domain" description="WH2" evidence="2">
    <location>
        <begin position="402"/>
        <end position="419"/>
    </location>
</feature>
<feature type="compositionally biased region" description="Pro residues" evidence="1">
    <location>
        <begin position="374"/>
        <end position="392"/>
    </location>
</feature>
<feature type="compositionally biased region" description="Basic and acidic residues" evidence="1">
    <location>
        <begin position="418"/>
        <end position="430"/>
    </location>
</feature>
<dbReference type="OrthoDB" id="3792561at2759"/>
<reference evidence="3" key="1">
    <citation type="journal article" date="2020" name="Stud. Mycol.">
        <title>101 Dothideomycetes genomes: a test case for predicting lifestyles and emergence of pathogens.</title>
        <authorList>
            <person name="Haridas S."/>
            <person name="Albert R."/>
            <person name="Binder M."/>
            <person name="Bloem J."/>
            <person name="Labutti K."/>
            <person name="Salamov A."/>
            <person name="Andreopoulos B."/>
            <person name="Baker S."/>
            <person name="Barry K."/>
            <person name="Bills G."/>
            <person name="Bluhm B."/>
            <person name="Cannon C."/>
            <person name="Castanera R."/>
            <person name="Culley D."/>
            <person name="Daum C."/>
            <person name="Ezra D."/>
            <person name="Gonzalez J."/>
            <person name="Henrissat B."/>
            <person name="Kuo A."/>
            <person name="Liang C."/>
            <person name="Lipzen A."/>
            <person name="Lutzoni F."/>
            <person name="Magnuson J."/>
            <person name="Mondo S."/>
            <person name="Nolan M."/>
            <person name="Ohm R."/>
            <person name="Pangilinan J."/>
            <person name="Park H.-J."/>
            <person name="Ramirez L."/>
            <person name="Alfaro M."/>
            <person name="Sun H."/>
            <person name="Tritt A."/>
            <person name="Yoshinaga Y."/>
            <person name="Zwiers L.-H."/>
            <person name="Turgeon B."/>
            <person name="Goodwin S."/>
            <person name="Spatafora J."/>
            <person name="Crous P."/>
            <person name="Grigoriev I."/>
        </authorList>
    </citation>
    <scope>NUCLEOTIDE SEQUENCE</scope>
    <source>
        <strain evidence="3">CBS 161.51</strain>
    </source>
</reference>
<dbReference type="Pfam" id="PF02205">
    <property type="entry name" value="WH2"/>
    <property type="match status" value="1"/>
</dbReference>
<feature type="region of interest" description="Disordered" evidence="1">
    <location>
        <begin position="414"/>
        <end position="478"/>
    </location>
</feature>
<feature type="compositionally biased region" description="Basic and acidic residues" evidence="1">
    <location>
        <begin position="129"/>
        <end position="146"/>
    </location>
</feature>
<dbReference type="Proteomes" id="UP000800038">
    <property type="component" value="Unassembled WGS sequence"/>
</dbReference>
<feature type="compositionally biased region" description="Polar residues" evidence="1">
    <location>
        <begin position="260"/>
        <end position="271"/>
    </location>
</feature>
<evidence type="ECO:0000313" key="3">
    <source>
        <dbReference type="EMBL" id="KAF1943096.1"/>
    </source>
</evidence>
<protein>
    <recommendedName>
        <fullName evidence="2">WH2 domain-containing protein</fullName>
    </recommendedName>
</protein>
<feature type="region of interest" description="Disordered" evidence="1">
    <location>
        <begin position="129"/>
        <end position="180"/>
    </location>
</feature>
<keyword evidence="4" id="KW-1185">Reference proteome</keyword>
<feature type="region of interest" description="Disordered" evidence="1">
    <location>
        <begin position="201"/>
        <end position="271"/>
    </location>
</feature>
<dbReference type="InterPro" id="IPR003124">
    <property type="entry name" value="WH2_dom"/>
</dbReference>
<feature type="compositionally biased region" description="Basic and acidic residues" evidence="1">
    <location>
        <begin position="161"/>
        <end position="178"/>
    </location>
</feature>
<gene>
    <name evidence="3" type="ORF">EJ02DRAFT_421518</name>
</gene>
<feature type="region of interest" description="Disordered" evidence="1">
    <location>
        <begin position="69"/>
        <end position="88"/>
    </location>
</feature>
<evidence type="ECO:0000313" key="4">
    <source>
        <dbReference type="Proteomes" id="UP000800038"/>
    </source>
</evidence>